<dbReference type="EC" id="3.4.21.-" evidence="1"/>
<dbReference type="EMBL" id="JAVDTF010000006">
    <property type="protein sequence ID" value="MDR6786370.1"/>
    <property type="molecule type" value="Genomic_DNA"/>
</dbReference>
<keyword evidence="1" id="KW-0378">Hydrolase</keyword>
<organism evidence="1 2">
    <name type="scientific">Pedobacter africanus</name>
    <dbReference type="NCBI Taxonomy" id="151894"/>
    <lineage>
        <taxon>Bacteria</taxon>
        <taxon>Pseudomonadati</taxon>
        <taxon>Bacteroidota</taxon>
        <taxon>Sphingobacteriia</taxon>
        <taxon>Sphingobacteriales</taxon>
        <taxon>Sphingobacteriaceae</taxon>
        <taxon>Pedobacter</taxon>
    </lineage>
</organism>
<evidence type="ECO:0000313" key="2">
    <source>
        <dbReference type="Proteomes" id="UP001246858"/>
    </source>
</evidence>
<keyword evidence="1" id="KW-0121">Carboxypeptidase</keyword>
<proteinExistence type="predicted"/>
<gene>
    <name evidence="1" type="ORF">J2X78_004963</name>
</gene>
<keyword evidence="2" id="KW-1185">Reference proteome</keyword>
<evidence type="ECO:0000313" key="1">
    <source>
        <dbReference type="EMBL" id="MDR6786370.1"/>
    </source>
</evidence>
<accession>A0ACC6L3Z5</accession>
<reference evidence="1" key="1">
    <citation type="submission" date="2023-07" db="EMBL/GenBank/DDBJ databases">
        <title>Sorghum-associated microbial communities from plants grown in Nebraska, USA.</title>
        <authorList>
            <person name="Schachtman D."/>
        </authorList>
    </citation>
    <scope>NUCLEOTIDE SEQUENCE</scope>
    <source>
        <strain evidence="1">2697</strain>
    </source>
</reference>
<protein>
    <submittedName>
        <fullName evidence="1">D-alanyl-D-alanine carboxypeptidase/D-alanyl-D-alanine-endopeptidase (Penicillin-binding protein 4)</fullName>
        <ecNumber evidence="1">3.4.16.4</ecNumber>
        <ecNumber evidence="1">3.4.21.-</ecNumber>
    </submittedName>
</protein>
<keyword evidence="1" id="KW-0645">Protease</keyword>
<sequence length="468" mass="50748">MPKRIFTLLMLLYSSFTFAQTPAQKIERAFSAFQSDPQARYAITALVVLDAGTGKTLFARNENIGLATASTLKTITAATAFSLLGKDFQYQTTLAYTGNITADGTLKGNLVIIGSGDPTLGSERYQNKEITVLSEWAAAIQKAGIKRIEGAVIGDDRIFGTQTTPEGWTWQDIGNYYGAGTSGLAWRENQFDIHLKPGSGINEEVKLLRTIPEMPYLKVVNELKTGASGSGDNAYAFLPPYTTVAYLRGSWGMGIGKSGISAALPDPAYDLAFRLQDTLKRLGITSGQPATTARLMALENRPVPVITQKLSTISSPSLSEMSYWFLKKSINLYGESFLKTIALKSEKAAGTANGAKTEIAFWADKGIDKNALNIIDGSGLSPANRVTAAAMASILFQVQKEPWFNEYYRGFPEYNGMKIKSGTINDVSAFAGYHTDKAGNKYIIVININNYSGSGINRKLFSVLDALK</sequence>
<comment type="caution">
    <text evidence="1">The sequence shown here is derived from an EMBL/GenBank/DDBJ whole genome shotgun (WGS) entry which is preliminary data.</text>
</comment>
<dbReference type="EC" id="3.4.16.4" evidence="1"/>
<dbReference type="Proteomes" id="UP001246858">
    <property type="component" value="Unassembled WGS sequence"/>
</dbReference>
<name>A0ACC6L3Z5_9SPHI</name>